<dbReference type="GO" id="GO:0006152">
    <property type="term" value="P:purine nucleoside catabolic process"/>
    <property type="evidence" value="ECO:0007669"/>
    <property type="project" value="TreeGrafter"/>
</dbReference>
<comment type="similarity">
    <text evidence="1">Belongs to the IUNH family.</text>
</comment>
<evidence type="ECO:0000313" key="5">
    <source>
        <dbReference type="EMBL" id="CAI9935048.1"/>
    </source>
</evidence>
<dbReference type="EMBL" id="CAXDID020000804">
    <property type="protein sequence ID" value="CAL6114568.1"/>
    <property type="molecule type" value="Genomic_DNA"/>
</dbReference>
<evidence type="ECO:0000256" key="2">
    <source>
        <dbReference type="ARBA" id="ARBA00022801"/>
    </source>
</evidence>
<gene>
    <name evidence="5" type="ORF">HINF_LOCUS22693</name>
    <name evidence="6" type="ORF">HINF_LOCUS78071</name>
</gene>
<accession>A0AA86PAS8</accession>
<dbReference type="Gene3D" id="3.90.245.10">
    <property type="entry name" value="Ribonucleoside hydrolase-like"/>
    <property type="match status" value="1"/>
</dbReference>
<reference evidence="6 7" key="2">
    <citation type="submission" date="2024-07" db="EMBL/GenBank/DDBJ databases">
        <authorList>
            <person name="Akdeniz Z."/>
        </authorList>
    </citation>
    <scope>NUCLEOTIDE SEQUENCE [LARGE SCALE GENOMIC DNA]</scope>
</reference>
<keyword evidence="7" id="KW-1185">Reference proteome</keyword>
<dbReference type="SUPFAM" id="SSF53590">
    <property type="entry name" value="Nucleoside hydrolase"/>
    <property type="match status" value="1"/>
</dbReference>
<evidence type="ECO:0000313" key="6">
    <source>
        <dbReference type="EMBL" id="CAL6114568.1"/>
    </source>
</evidence>
<evidence type="ECO:0000256" key="1">
    <source>
        <dbReference type="ARBA" id="ARBA00009176"/>
    </source>
</evidence>
<evidence type="ECO:0000259" key="4">
    <source>
        <dbReference type="Pfam" id="PF01156"/>
    </source>
</evidence>
<organism evidence="5">
    <name type="scientific">Hexamita inflata</name>
    <dbReference type="NCBI Taxonomy" id="28002"/>
    <lineage>
        <taxon>Eukaryota</taxon>
        <taxon>Metamonada</taxon>
        <taxon>Diplomonadida</taxon>
        <taxon>Hexamitidae</taxon>
        <taxon>Hexamitinae</taxon>
        <taxon>Hexamita</taxon>
    </lineage>
</organism>
<evidence type="ECO:0000256" key="3">
    <source>
        <dbReference type="ARBA" id="ARBA00023295"/>
    </source>
</evidence>
<sequence>MWNFHPKPIQKYDFFNRSMAYGQEQLEISPEEMKSIKNIKPTPVQLFKCKQQEGLIKVIIDTDIGTDVDDAMALLYALQLPNLQLLGVTTNYGPSELRASLAQKIVDNYQSNKPESKPIPVIAGASLQLGTHRPVFIAGNEGMPFISSDQAFEKMNTDMWAKQDQTKAADFIAQQVNLYPNQVKIISIGIPTNIALALQRNKKIASKIDEIIFMGGGTFMSTSNYNEFRQFSRKSKDWEKDLTVNSPFGIPEKENIQQWVCDGNVVHLFPNHNFSGDSMASKYIFDQPNIKIKVIPHNITAQFWLKGPSIDYLRHQSLQQCESQNPFVTVGHMVEAWMQLRSQNGQCPHDPLTVHETVFGGENSVIKYVKGKLIVHEWAAFSTFVPSENGNHCVGLAVENADVFMNKLEQLLMNGEIQE</sequence>
<dbReference type="GO" id="GO:0008477">
    <property type="term" value="F:purine nucleosidase activity"/>
    <property type="evidence" value="ECO:0007669"/>
    <property type="project" value="TreeGrafter"/>
</dbReference>
<protein>
    <submittedName>
        <fullName evidence="5">Putative</fullName>
    </submittedName>
</protein>
<dbReference type="PANTHER" id="PTHR12304">
    <property type="entry name" value="INOSINE-URIDINE PREFERRING NUCLEOSIDE HYDROLASE"/>
    <property type="match status" value="1"/>
</dbReference>
<dbReference type="AlphaFoldDB" id="A0AA86PAS8"/>
<dbReference type="InterPro" id="IPR023186">
    <property type="entry name" value="IUNH"/>
</dbReference>
<keyword evidence="2" id="KW-0378">Hydrolase</keyword>
<dbReference type="EMBL" id="CATOUU010000591">
    <property type="protein sequence ID" value="CAI9935048.1"/>
    <property type="molecule type" value="Genomic_DNA"/>
</dbReference>
<proteinExistence type="inferred from homology"/>
<reference evidence="5" key="1">
    <citation type="submission" date="2023-06" db="EMBL/GenBank/DDBJ databases">
        <authorList>
            <person name="Kurt Z."/>
        </authorList>
    </citation>
    <scope>NUCLEOTIDE SEQUENCE</scope>
</reference>
<dbReference type="Pfam" id="PF01156">
    <property type="entry name" value="IU_nuc_hydro"/>
    <property type="match status" value="1"/>
</dbReference>
<dbReference type="PANTHER" id="PTHR12304:SF4">
    <property type="entry name" value="URIDINE NUCLEOSIDASE"/>
    <property type="match status" value="1"/>
</dbReference>
<keyword evidence="3" id="KW-0326">Glycosidase</keyword>
<evidence type="ECO:0000313" key="7">
    <source>
        <dbReference type="Proteomes" id="UP001642409"/>
    </source>
</evidence>
<dbReference type="Proteomes" id="UP001642409">
    <property type="component" value="Unassembled WGS sequence"/>
</dbReference>
<dbReference type="InterPro" id="IPR036452">
    <property type="entry name" value="Ribo_hydro-like"/>
</dbReference>
<comment type="caution">
    <text evidence="5">The sequence shown here is derived from an EMBL/GenBank/DDBJ whole genome shotgun (WGS) entry which is preliminary data.</text>
</comment>
<dbReference type="InterPro" id="IPR001910">
    <property type="entry name" value="Inosine/uridine_hydrolase_dom"/>
</dbReference>
<feature type="domain" description="Inosine/uridine-preferring nucleoside hydrolase" evidence="4">
    <location>
        <begin position="58"/>
        <end position="356"/>
    </location>
</feature>
<dbReference type="GO" id="GO:0005829">
    <property type="term" value="C:cytosol"/>
    <property type="evidence" value="ECO:0007669"/>
    <property type="project" value="TreeGrafter"/>
</dbReference>
<name>A0AA86PAS8_9EUKA</name>